<keyword evidence="2 13" id="KW-1003">Cell membrane</keyword>
<reference evidence="16 17" key="1">
    <citation type="journal article" date="2011" name="J. Bacteriol.">
        <title>Draft genome sequence of Sporolactobacillus inulinus strain CASD, an efficient D-lactic acid-producing bacterium with high-concentration lactate tolerance capability.</title>
        <authorList>
            <person name="Yu B."/>
            <person name="Su F."/>
            <person name="Wang L."/>
            <person name="Xu K."/>
            <person name="Zhao B."/>
            <person name="Xu P."/>
        </authorList>
    </citation>
    <scope>NUCLEOTIDE SEQUENCE [LARGE SCALE GENOMIC DNA]</scope>
    <source>
        <strain evidence="16 17">CASD</strain>
    </source>
</reference>
<dbReference type="GO" id="GO:0005886">
    <property type="term" value="C:plasma membrane"/>
    <property type="evidence" value="ECO:0007669"/>
    <property type="project" value="UniProtKB-SubCell"/>
</dbReference>
<keyword evidence="9 13" id="KW-0472">Membrane</keyword>
<evidence type="ECO:0000256" key="12">
    <source>
        <dbReference type="ARBA" id="ARBA00057569"/>
    </source>
</evidence>
<gene>
    <name evidence="16" type="ORF">SINU_03710</name>
</gene>
<name>A0A0U1QR02_9BACL</name>
<evidence type="ECO:0000256" key="6">
    <source>
        <dbReference type="ARBA" id="ARBA00022737"/>
    </source>
</evidence>
<evidence type="ECO:0000256" key="2">
    <source>
        <dbReference type="ARBA" id="ARBA00022475"/>
    </source>
</evidence>
<evidence type="ECO:0000256" key="5">
    <source>
        <dbReference type="ARBA" id="ARBA00022692"/>
    </source>
</evidence>
<dbReference type="RefSeq" id="WP_010024261.1">
    <property type="nucleotide sequence ID" value="NZ_AFVQ02000047.1"/>
</dbReference>
<organism evidence="16 17">
    <name type="scientific">Sporolactobacillus inulinus CASD</name>
    <dbReference type="NCBI Taxonomy" id="1069536"/>
    <lineage>
        <taxon>Bacteria</taxon>
        <taxon>Bacillati</taxon>
        <taxon>Bacillota</taxon>
        <taxon>Bacilli</taxon>
        <taxon>Bacillales</taxon>
        <taxon>Sporolactobacillaceae</taxon>
        <taxon>Sporolactobacillus</taxon>
    </lineage>
</organism>
<dbReference type="PANTHER" id="PTHR21248:SF22">
    <property type="entry name" value="PHOSPHOLIPASE D"/>
    <property type="match status" value="1"/>
</dbReference>
<dbReference type="FunFam" id="3.30.870.10:FF:000021">
    <property type="entry name" value="Cardiolipin synthase"/>
    <property type="match status" value="1"/>
</dbReference>
<dbReference type="CDD" id="cd09112">
    <property type="entry name" value="PLDc_CLS_2"/>
    <property type="match status" value="1"/>
</dbReference>
<evidence type="ECO:0000256" key="11">
    <source>
        <dbReference type="ARBA" id="ARBA00023264"/>
    </source>
</evidence>
<dbReference type="EMBL" id="AFVQ02000047">
    <property type="protein sequence ID" value="KLI03250.1"/>
    <property type="molecule type" value="Genomic_DNA"/>
</dbReference>
<keyword evidence="10 13" id="KW-0594">Phospholipid biosynthesis</keyword>
<keyword evidence="7 13" id="KW-1133">Transmembrane helix</keyword>
<evidence type="ECO:0000313" key="17">
    <source>
        <dbReference type="Proteomes" id="UP000035553"/>
    </source>
</evidence>
<comment type="caution">
    <text evidence="16">The sequence shown here is derived from an EMBL/GenBank/DDBJ whole genome shotgun (WGS) entry which is preliminary data.</text>
</comment>
<evidence type="ECO:0000256" key="14">
    <source>
        <dbReference type="NCBIfam" id="TIGR04265"/>
    </source>
</evidence>
<evidence type="ECO:0000256" key="13">
    <source>
        <dbReference type="HAMAP-Rule" id="MF_01916"/>
    </source>
</evidence>
<feature type="transmembrane region" description="Helical" evidence="13">
    <location>
        <begin position="34"/>
        <end position="54"/>
    </location>
</feature>
<dbReference type="InterPro" id="IPR022924">
    <property type="entry name" value="Cardiolipin_synthase"/>
</dbReference>
<dbReference type="AlphaFoldDB" id="A0A0U1QR02"/>
<dbReference type="Gene3D" id="3.30.870.10">
    <property type="entry name" value="Endonuclease Chain A"/>
    <property type="match status" value="2"/>
</dbReference>
<feature type="active site" evidence="13">
    <location>
        <position position="229"/>
    </location>
</feature>
<dbReference type="HAMAP" id="MF_01916">
    <property type="entry name" value="Cardiolipin_synth_Cls"/>
    <property type="match status" value="1"/>
</dbReference>
<feature type="domain" description="PLD phosphodiesterase" evidence="15">
    <location>
        <begin position="217"/>
        <end position="244"/>
    </location>
</feature>
<dbReference type="GO" id="GO:0008808">
    <property type="term" value="F:cardiolipin synthase activity"/>
    <property type="evidence" value="ECO:0007669"/>
    <property type="project" value="UniProtKB-UniRule"/>
</dbReference>
<dbReference type="InterPro" id="IPR030874">
    <property type="entry name" value="Cardiolipin_synth_Firmi"/>
</dbReference>
<comment type="similarity">
    <text evidence="13">Belongs to the phospholipase D family. Cardiolipin synthase subfamily.</text>
</comment>
<keyword evidence="3 13" id="KW-0444">Lipid biosynthesis</keyword>
<dbReference type="Pfam" id="PF13091">
    <property type="entry name" value="PLDc_2"/>
    <property type="match status" value="2"/>
</dbReference>
<feature type="domain" description="PLD phosphodiesterase" evidence="15">
    <location>
        <begin position="395"/>
        <end position="422"/>
    </location>
</feature>
<dbReference type="PROSITE" id="PS50035">
    <property type="entry name" value="PLD"/>
    <property type="match status" value="2"/>
</dbReference>
<feature type="active site" evidence="13">
    <location>
        <position position="402"/>
    </location>
</feature>
<dbReference type="PANTHER" id="PTHR21248">
    <property type="entry name" value="CARDIOLIPIN SYNTHASE"/>
    <property type="match status" value="1"/>
</dbReference>
<feature type="active site" evidence="13">
    <location>
        <position position="222"/>
    </location>
</feature>
<dbReference type="InterPro" id="IPR025202">
    <property type="entry name" value="PLD-like_dom"/>
</dbReference>
<dbReference type="InterPro" id="IPR027379">
    <property type="entry name" value="CLS_N"/>
</dbReference>
<accession>A0A0U1QR02</accession>
<sequence length="482" mass="55882">MSIYSILLAVLIGINILFGITIVFLERRSVSSTWAWLMILNFLPIIGFIFYLIFGQNLSRRKIFKWDHIVHKRTQDLVSKQMLGIVNQDPPFSEPILREYHRLIYLNLNNDEAPLTLNNKLSIFTDGETKFQNLLHDIRCATHHIHIEYYIFRGDFLGNQLIDLLTKKAEEGVLVRLLVDDEGSRRLPKKLVRRLTQAGGKFYTFFPGRLPILNLRINYRNHRKLVIIDSKISYIGGFNVGDEYLGLSKKFGFWRDTHLRIVGEAVNSIQSRFLLDWHQASKERVPFQSYYTMDDHTKYGEVGIQIVSSGPDQKWEQIKNAFIKMILSAKQTVYIQTPYLIPDESLLNAISIASLSHVDVRIMIPNKPDHPFVYWATYSNVGALLDAGARVYLYQNGFLHAKTIIVDERLSTVGTSNLDFRSFGLNFEVNAFIYHQETSQQLATIFKKDIRLSRELTPSDYRNRPFIIKFKESISRLISPVL</sequence>
<evidence type="ECO:0000256" key="1">
    <source>
        <dbReference type="ARBA" id="ARBA00004651"/>
    </source>
</evidence>
<dbReference type="CDD" id="cd09110">
    <property type="entry name" value="PLDc_CLS_1"/>
    <property type="match status" value="1"/>
</dbReference>
<evidence type="ECO:0000256" key="7">
    <source>
        <dbReference type="ARBA" id="ARBA00022989"/>
    </source>
</evidence>
<evidence type="ECO:0000259" key="15">
    <source>
        <dbReference type="PROSITE" id="PS50035"/>
    </source>
</evidence>
<keyword evidence="4 13" id="KW-0808">Transferase</keyword>
<dbReference type="SMART" id="SM00155">
    <property type="entry name" value="PLDc"/>
    <property type="match status" value="2"/>
</dbReference>
<keyword evidence="17" id="KW-1185">Reference proteome</keyword>
<evidence type="ECO:0000256" key="8">
    <source>
        <dbReference type="ARBA" id="ARBA00023098"/>
    </source>
</evidence>
<dbReference type="STRING" id="1069536.SINU_03710"/>
<dbReference type="SUPFAM" id="SSF56024">
    <property type="entry name" value="Phospholipase D/nuclease"/>
    <property type="match status" value="2"/>
</dbReference>
<proteinExistence type="inferred from homology"/>
<keyword evidence="5 13" id="KW-0812">Transmembrane</keyword>
<dbReference type="NCBIfam" id="TIGR04265">
    <property type="entry name" value="bac_cardiolipin"/>
    <property type="match status" value="1"/>
</dbReference>
<comment type="catalytic activity">
    <reaction evidence="13">
        <text>2 a 1,2-diacyl-sn-glycero-3-phospho-(1'-sn-glycerol) = a cardiolipin + glycerol</text>
        <dbReference type="Rhea" id="RHEA:31451"/>
        <dbReference type="ChEBI" id="CHEBI:17754"/>
        <dbReference type="ChEBI" id="CHEBI:62237"/>
        <dbReference type="ChEBI" id="CHEBI:64716"/>
    </reaction>
</comment>
<dbReference type="Pfam" id="PF13396">
    <property type="entry name" value="PLDc_N"/>
    <property type="match status" value="1"/>
</dbReference>
<evidence type="ECO:0000256" key="9">
    <source>
        <dbReference type="ARBA" id="ARBA00023136"/>
    </source>
</evidence>
<feature type="active site" evidence="13">
    <location>
        <position position="407"/>
    </location>
</feature>
<feature type="transmembrane region" description="Helical" evidence="13">
    <location>
        <begin position="6"/>
        <end position="25"/>
    </location>
</feature>
<dbReference type="FunFam" id="3.30.870.10:FF:000014">
    <property type="entry name" value="Cardiolipin synthase"/>
    <property type="match status" value="1"/>
</dbReference>
<protein>
    <recommendedName>
        <fullName evidence="13 14">Cardiolipin synthase</fullName>
        <shortName evidence="13">CL synthase</shortName>
        <ecNumber evidence="13 14">2.7.8.-</ecNumber>
    </recommendedName>
</protein>
<evidence type="ECO:0000313" key="16">
    <source>
        <dbReference type="EMBL" id="KLI03250.1"/>
    </source>
</evidence>
<evidence type="ECO:0000256" key="3">
    <source>
        <dbReference type="ARBA" id="ARBA00022516"/>
    </source>
</evidence>
<feature type="active site" evidence="13">
    <location>
        <position position="224"/>
    </location>
</feature>
<keyword evidence="11 13" id="KW-1208">Phospholipid metabolism</keyword>
<evidence type="ECO:0000256" key="4">
    <source>
        <dbReference type="ARBA" id="ARBA00022679"/>
    </source>
</evidence>
<comment type="function">
    <text evidence="12 13">Catalyzes the reversible phosphatidyl group transfer from one phosphatidylglycerol molecule to another to form cardiolipin (CL) (diphosphatidylglycerol) and glycerol.</text>
</comment>
<dbReference type="GO" id="GO:0032049">
    <property type="term" value="P:cardiolipin biosynthetic process"/>
    <property type="evidence" value="ECO:0007669"/>
    <property type="project" value="UniProtKB-UniRule"/>
</dbReference>
<evidence type="ECO:0000256" key="10">
    <source>
        <dbReference type="ARBA" id="ARBA00023209"/>
    </source>
</evidence>
<dbReference type="Proteomes" id="UP000035553">
    <property type="component" value="Unassembled WGS sequence"/>
</dbReference>
<dbReference type="OrthoDB" id="9762009at2"/>
<feature type="active site" evidence="13">
    <location>
        <position position="400"/>
    </location>
</feature>
<keyword evidence="6" id="KW-0677">Repeat</keyword>
<comment type="subcellular location">
    <subcellularLocation>
        <location evidence="1 13">Cell membrane</location>
        <topology evidence="1 13">Multi-pass membrane protein</topology>
    </subcellularLocation>
</comment>
<keyword evidence="8 13" id="KW-0443">Lipid metabolism</keyword>
<dbReference type="InterPro" id="IPR001736">
    <property type="entry name" value="PLipase_D/transphosphatidylase"/>
</dbReference>
<dbReference type="EC" id="2.7.8.-" evidence="13 14"/>